<evidence type="ECO:0000313" key="2">
    <source>
        <dbReference type="Proteomes" id="UP000317717"/>
    </source>
</evidence>
<dbReference type="Proteomes" id="UP000317717">
    <property type="component" value="Unassembled WGS sequence"/>
</dbReference>
<dbReference type="AlphaFoldDB" id="A0A4Y3J7U3"/>
<sequence>MTQLTLQKMISPRQMAFKRIPTLKMRKFIDSINDEALKASLKTVYDAEINN</sequence>
<evidence type="ECO:0000313" key="1">
    <source>
        <dbReference type="EMBL" id="GEA67873.1"/>
    </source>
</evidence>
<reference evidence="1 2" key="1">
    <citation type="submission" date="2019-06" db="EMBL/GenBank/DDBJ databases">
        <title>Whole genome shotgun sequence of Acinetobacter pittii NBRC 110514.</title>
        <authorList>
            <person name="Hosoyama A."/>
            <person name="Uohara A."/>
            <person name="Ohji S."/>
            <person name="Ichikawa N."/>
        </authorList>
    </citation>
    <scope>NUCLEOTIDE SEQUENCE [LARGE SCALE GENOMIC DNA]</scope>
    <source>
        <strain evidence="1 2">NBRC 110514</strain>
    </source>
</reference>
<proteinExistence type="predicted"/>
<comment type="caution">
    <text evidence="1">The sequence shown here is derived from an EMBL/GenBank/DDBJ whole genome shotgun (WGS) entry which is preliminary data.</text>
</comment>
<name>A0A4Y3J7U3_ACIPI</name>
<dbReference type="EMBL" id="BJLJ01000008">
    <property type="protein sequence ID" value="GEA67873.1"/>
    <property type="molecule type" value="Genomic_DNA"/>
</dbReference>
<organism evidence="1 2">
    <name type="scientific">Acinetobacter pittii</name>
    <name type="common">Acinetobacter genomosp. 3</name>
    <dbReference type="NCBI Taxonomy" id="48296"/>
    <lineage>
        <taxon>Bacteria</taxon>
        <taxon>Pseudomonadati</taxon>
        <taxon>Pseudomonadota</taxon>
        <taxon>Gammaproteobacteria</taxon>
        <taxon>Moraxellales</taxon>
        <taxon>Moraxellaceae</taxon>
        <taxon>Acinetobacter</taxon>
        <taxon>Acinetobacter calcoaceticus/baumannii complex</taxon>
    </lineage>
</organism>
<gene>
    <name evidence="1" type="ORF">PA3_20310</name>
</gene>
<accession>A0A4Y3J7U3</accession>
<protein>
    <submittedName>
        <fullName evidence="1">Uncharacterized protein</fullName>
    </submittedName>
</protein>